<dbReference type="InterPro" id="IPR051681">
    <property type="entry name" value="Ser/Thr_Kinases-Pseudokinases"/>
</dbReference>
<accession>A0ABP1G360</accession>
<evidence type="ECO:0000313" key="5">
    <source>
        <dbReference type="Proteomes" id="UP001497392"/>
    </source>
</evidence>
<feature type="domain" description="Protein kinase" evidence="3">
    <location>
        <begin position="305"/>
        <end position="486"/>
    </location>
</feature>
<keyword evidence="5" id="KW-1185">Reference proteome</keyword>
<keyword evidence="1" id="KW-0675">Receptor</keyword>
<dbReference type="InterPro" id="IPR029016">
    <property type="entry name" value="GAF-like_dom_sf"/>
</dbReference>
<evidence type="ECO:0000256" key="2">
    <source>
        <dbReference type="PROSITE-ProRule" id="PRU10141"/>
    </source>
</evidence>
<dbReference type="InterPro" id="IPR001245">
    <property type="entry name" value="Ser-Thr/Tyr_kinase_cat_dom"/>
</dbReference>
<dbReference type="PANTHER" id="PTHR44329:SF214">
    <property type="entry name" value="PROTEIN KINASE DOMAIN-CONTAINING PROTEIN"/>
    <property type="match status" value="1"/>
</dbReference>
<dbReference type="PROSITE" id="PS50011">
    <property type="entry name" value="PROTEIN_KINASE_DOM"/>
    <property type="match status" value="1"/>
</dbReference>
<keyword evidence="2" id="KW-0547">Nucleotide-binding</keyword>
<dbReference type="SMART" id="SM00065">
    <property type="entry name" value="GAF"/>
    <property type="match status" value="1"/>
</dbReference>
<dbReference type="SUPFAM" id="SSF56112">
    <property type="entry name" value="Protein kinase-like (PK-like)"/>
    <property type="match status" value="1"/>
</dbReference>
<dbReference type="Pfam" id="PF07714">
    <property type="entry name" value="PK_Tyr_Ser-Thr"/>
    <property type="match status" value="1"/>
</dbReference>
<proteinExistence type="predicted"/>
<name>A0ABP1G360_9CHLO</name>
<dbReference type="Pfam" id="PF01590">
    <property type="entry name" value="GAF"/>
    <property type="match status" value="1"/>
</dbReference>
<protein>
    <submittedName>
        <fullName evidence="4">G9406 protein</fullName>
    </submittedName>
</protein>
<dbReference type="InterPro" id="IPR003018">
    <property type="entry name" value="GAF"/>
</dbReference>
<reference evidence="4 5" key="1">
    <citation type="submission" date="2024-06" db="EMBL/GenBank/DDBJ databases">
        <authorList>
            <person name="Kraege A."/>
            <person name="Thomma B."/>
        </authorList>
    </citation>
    <scope>NUCLEOTIDE SEQUENCE [LARGE SCALE GENOMIC DNA]</scope>
</reference>
<dbReference type="InterPro" id="IPR017441">
    <property type="entry name" value="Protein_kinase_ATP_BS"/>
</dbReference>
<dbReference type="InterPro" id="IPR000719">
    <property type="entry name" value="Prot_kinase_dom"/>
</dbReference>
<sequence length="486" mass="53034">MGLRASALYPTRCGNAIGLRISAGKRHTNLSQPQIDELDALTQAISTLFDVPICLVTLFTGRDMLRIVNTVARDVVPTQMHSKETLCAKLLLPSRPEALVVSDATHDRRFKNLPGVVGGPMIRSYMGVPLVTDQDTRIGSLCIIDKHVRSWSAEDLSLVANLSHVVVEILQNSPSTQALALCDVAKEGWILLYTNRTWTENWGHHTDFWSVRRSPDLSTEPWVRYRSRISQGCKFTVKSLSRGGHSVTTLLFTPASIPATDITIPSLPAGESSKTTSLYIITSLTQEETLDLRGPPSHVPGMECCSIGPMVGRGGYGTVHLGVWHGENVAVKVVPIDHNCGKPWSEAIIMDDLRHPNLVTLHDWVTTPSEIFIVMELCHGGCLRQAIDRGDIVDLQTKMKIAQGIASGMAHLHELGIVHADLNCNNILLDDRGTPKVADFGLSRMLAGQITTETLGTLTHAPLELLVTGALTLKTDVYAFGVSQMV</sequence>
<dbReference type="Proteomes" id="UP001497392">
    <property type="component" value="Unassembled WGS sequence"/>
</dbReference>
<organism evidence="4 5">
    <name type="scientific">Coccomyxa viridis</name>
    <dbReference type="NCBI Taxonomy" id="1274662"/>
    <lineage>
        <taxon>Eukaryota</taxon>
        <taxon>Viridiplantae</taxon>
        <taxon>Chlorophyta</taxon>
        <taxon>core chlorophytes</taxon>
        <taxon>Trebouxiophyceae</taxon>
        <taxon>Trebouxiophyceae incertae sedis</taxon>
        <taxon>Coccomyxaceae</taxon>
        <taxon>Coccomyxa</taxon>
    </lineage>
</organism>
<keyword evidence="2" id="KW-0067">ATP-binding</keyword>
<dbReference type="Gene3D" id="1.10.510.10">
    <property type="entry name" value="Transferase(Phosphotransferase) domain 1"/>
    <property type="match status" value="1"/>
</dbReference>
<dbReference type="PROSITE" id="PS00107">
    <property type="entry name" value="PROTEIN_KINASE_ATP"/>
    <property type="match status" value="1"/>
</dbReference>
<dbReference type="SUPFAM" id="SSF55781">
    <property type="entry name" value="GAF domain-like"/>
    <property type="match status" value="1"/>
</dbReference>
<feature type="binding site" evidence="2">
    <location>
        <position position="332"/>
    </location>
    <ligand>
        <name>ATP</name>
        <dbReference type="ChEBI" id="CHEBI:30616"/>
    </ligand>
</feature>
<dbReference type="Gene3D" id="3.30.450.40">
    <property type="match status" value="1"/>
</dbReference>
<evidence type="ECO:0000256" key="1">
    <source>
        <dbReference type="ARBA" id="ARBA00023170"/>
    </source>
</evidence>
<comment type="caution">
    <text evidence="4">The sequence shown here is derived from an EMBL/GenBank/DDBJ whole genome shotgun (WGS) entry which is preliminary data.</text>
</comment>
<evidence type="ECO:0000259" key="3">
    <source>
        <dbReference type="PROSITE" id="PS50011"/>
    </source>
</evidence>
<gene>
    <name evidence="4" type="primary">g9406</name>
    <name evidence="4" type="ORF">VP750_LOCUS8463</name>
</gene>
<dbReference type="PANTHER" id="PTHR44329">
    <property type="entry name" value="SERINE/THREONINE-PROTEIN KINASE TNNI3K-RELATED"/>
    <property type="match status" value="1"/>
</dbReference>
<dbReference type="EMBL" id="CAXHTA020000016">
    <property type="protein sequence ID" value="CAL5226557.1"/>
    <property type="molecule type" value="Genomic_DNA"/>
</dbReference>
<dbReference type="InterPro" id="IPR011009">
    <property type="entry name" value="Kinase-like_dom_sf"/>
</dbReference>
<evidence type="ECO:0000313" key="4">
    <source>
        <dbReference type="EMBL" id="CAL5226557.1"/>
    </source>
</evidence>